<evidence type="ECO:0000259" key="4">
    <source>
        <dbReference type="PROSITE" id="PS50110"/>
    </source>
</evidence>
<dbReference type="SMART" id="SM00448">
    <property type="entry name" value="REC"/>
    <property type="match status" value="1"/>
</dbReference>
<dbReference type="SMART" id="SM00421">
    <property type="entry name" value="HTH_LUXR"/>
    <property type="match status" value="1"/>
</dbReference>
<dbReference type="InterPro" id="IPR036388">
    <property type="entry name" value="WH-like_DNA-bd_sf"/>
</dbReference>
<protein>
    <submittedName>
        <fullName evidence="5">Response regulator transcription factor</fullName>
    </submittedName>
</protein>
<accession>A0ABP8EQ39</accession>
<dbReference type="Pfam" id="PF00196">
    <property type="entry name" value="GerE"/>
    <property type="match status" value="1"/>
</dbReference>
<keyword evidence="6" id="KW-1185">Reference proteome</keyword>
<keyword evidence="1" id="KW-0238">DNA-binding</keyword>
<evidence type="ECO:0000313" key="5">
    <source>
        <dbReference type="EMBL" id="GAA4285808.1"/>
    </source>
</evidence>
<comment type="caution">
    <text evidence="5">The sequence shown here is derived from an EMBL/GenBank/DDBJ whole genome shotgun (WGS) entry which is preliminary data.</text>
</comment>
<evidence type="ECO:0000256" key="1">
    <source>
        <dbReference type="ARBA" id="ARBA00023125"/>
    </source>
</evidence>
<name>A0ABP8EQ39_9MICO</name>
<gene>
    <name evidence="5" type="ORF">GCM10022262_01670</name>
</gene>
<evidence type="ECO:0000259" key="3">
    <source>
        <dbReference type="PROSITE" id="PS50043"/>
    </source>
</evidence>
<dbReference type="InterPro" id="IPR000792">
    <property type="entry name" value="Tscrpt_reg_LuxR_C"/>
</dbReference>
<dbReference type="Gene3D" id="1.10.10.10">
    <property type="entry name" value="Winged helix-like DNA-binding domain superfamily/Winged helix DNA-binding domain"/>
    <property type="match status" value="1"/>
</dbReference>
<dbReference type="EMBL" id="BAABBA010000001">
    <property type="protein sequence ID" value="GAA4285808.1"/>
    <property type="molecule type" value="Genomic_DNA"/>
</dbReference>
<feature type="modified residue" description="4-aspartylphosphate" evidence="2">
    <location>
        <position position="53"/>
    </location>
</feature>
<organism evidence="5 6">
    <name type="scientific">Georgenia daeguensis</name>
    <dbReference type="NCBI Taxonomy" id="908355"/>
    <lineage>
        <taxon>Bacteria</taxon>
        <taxon>Bacillati</taxon>
        <taxon>Actinomycetota</taxon>
        <taxon>Actinomycetes</taxon>
        <taxon>Micrococcales</taxon>
        <taxon>Bogoriellaceae</taxon>
        <taxon>Georgenia</taxon>
    </lineage>
</organism>
<dbReference type="PRINTS" id="PR00038">
    <property type="entry name" value="HTHLUXR"/>
</dbReference>
<proteinExistence type="predicted"/>
<sequence length="215" mass="22437">MTVRVGIVDDHESVVLGLGVALGQHAAVEVVGSANTVDGLLALGRPIDVAVLDLRLGDGSDPGENVRALRAAGIKVLVFTAGDDPHAIRRAAGAGAVGVLQKAAPVETLTTAVLAATNDETVPSATWAAAIDGDPDLNSAALSPREAEVLALYAAGEKTVRVAHTLGISEHTVIEHLRSIRAKYARDGREAPTKVDLYRRAVEDGFLPAPRRRER</sequence>
<feature type="domain" description="HTH luxR-type" evidence="3">
    <location>
        <begin position="135"/>
        <end position="205"/>
    </location>
</feature>
<dbReference type="RefSeq" id="WP_345036553.1">
    <property type="nucleotide sequence ID" value="NZ_BAABBA010000001.1"/>
</dbReference>
<dbReference type="InterPro" id="IPR011006">
    <property type="entry name" value="CheY-like_superfamily"/>
</dbReference>
<dbReference type="SUPFAM" id="SSF52172">
    <property type="entry name" value="CheY-like"/>
    <property type="match status" value="1"/>
</dbReference>
<dbReference type="Gene3D" id="3.40.50.2300">
    <property type="match status" value="1"/>
</dbReference>
<evidence type="ECO:0000313" key="6">
    <source>
        <dbReference type="Proteomes" id="UP001499841"/>
    </source>
</evidence>
<keyword evidence="2" id="KW-0597">Phosphoprotein</keyword>
<dbReference type="SUPFAM" id="SSF46894">
    <property type="entry name" value="C-terminal effector domain of the bipartite response regulators"/>
    <property type="match status" value="1"/>
</dbReference>
<dbReference type="InterPro" id="IPR016032">
    <property type="entry name" value="Sig_transdc_resp-reg_C-effctor"/>
</dbReference>
<reference evidence="6" key="1">
    <citation type="journal article" date="2019" name="Int. J. Syst. Evol. Microbiol.">
        <title>The Global Catalogue of Microorganisms (GCM) 10K type strain sequencing project: providing services to taxonomists for standard genome sequencing and annotation.</title>
        <authorList>
            <consortium name="The Broad Institute Genomics Platform"/>
            <consortium name="The Broad Institute Genome Sequencing Center for Infectious Disease"/>
            <person name="Wu L."/>
            <person name="Ma J."/>
        </authorList>
    </citation>
    <scope>NUCLEOTIDE SEQUENCE [LARGE SCALE GENOMIC DNA]</scope>
    <source>
        <strain evidence="6">JCM 17459</strain>
    </source>
</reference>
<dbReference type="PROSITE" id="PS50043">
    <property type="entry name" value="HTH_LUXR_2"/>
    <property type="match status" value="1"/>
</dbReference>
<dbReference type="PROSITE" id="PS00622">
    <property type="entry name" value="HTH_LUXR_1"/>
    <property type="match status" value="1"/>
</dbReference>
<evidence type="ECO:0000256" key="2">
    <source>
        <dbReference type="PROSITE-ProRule" id="PRU00169"/>
    </source>
</evidence>
<dbReference type="Pfam" id="PF00072">
    <property type="entry name" value="Response_reg"/>
    <property type="match status" value="1"/>
</dbReference>
<dbReference type="Proteomes" id="UP001499841">
    <property type="component" value="Unassembled WGS sequence"/>
</dbReference>
<feature type="domain" description="Response regulatory" evidence="4">
    <location>
        <begin position="4"/>
        <end position="117"/>
    </location>
</feature>
<dbReference type="CDD" id="cd06170">
    <property type="entry name" value="LuxR_C_like"/>
    <property type="match status" value="1"/>
</dbReference>
<dbReference type="InterPro" id="IPR001789">
    <property type="entry name" value="Sig_transdc_resp-reg_receiver"/>
</dbReference>
<dbReference type="PROSITE" id="PS50110">
    <property type="entry name" value="RESPONSE_REGULATORY"/>
    <property type="match status" value="1"/>
</dbReference>
<dbReference type="PANTHER" id="PTHR43214">
    <property type="entry name" value="TWO-COMPONENT RESPONSE REGULATOR"/>
    <property type="match status" value="1"/>
</dbReference>
<dbReference type="InterPro" id="IPR039420">
    <property type="entry name" value="WalR-like"/>
</dbReference>